<reference evidence="3" key="2">
    <citation type="journal article" date="2022" name="Nat. Biotechnol.">
        <title>Carbon-negative production of acetone and isopropanol by gas fermentation at industrial pilot scale.</title>
        <authorList>
            <person name="Liew F.E."/>
            <person name="Nogle R."/>
            <person name="Abdalla T."/>
            <person name="Rasor B.J."/>
            <person name="Canter C."/>
            <person name="Jensen R.O."/>
            <person name="Wang L."/>
            <person name="Strutz J."/>
            <person name="Chirania P."/>
            <person name="De Tissera S."/>
            <person name="Mueller A.P."/>
            <person name="Ruan Z."/>
            <person name="Gao A."/>
            <person name="Tran L."/>
            <person name="Engle N.L."/>
            <person name="Bromley J.C."/>
            <person name="Daniell J."/>
            <person name="Conrado R."/>
            <person name="Tschaplinski T.J."/>
            <person name="Giannone R.J."/>
            <person name="Hettich R.L."/>
            <person name="Karim A.S."/>
            <person name="Simpson S.D."/>
            <person name="Brown S.D."/>
            <person name="Leang C."/>
            <person name="Jewett M.C."/>
            <person name="Kopke M."/>
        </authorList>
    </citation>
    <scope>NUCLEOTIDE SEQUENCE</scope>
    <source>
        <strain evidence="3">DJ080</strain>
    </source>
</reference>
<dbReference type="AlphaFoldDB" id="A0AAX0B0W9"/>
<dbReference type="PROSITE" id="PS50943">
    <property type="entry name" value="HTH_CROC1"/>
    <property type="match status" value="1"/>
</dbReference>
<evidence type="ECO:0000313" key="4">
    <source>
        <dbReference type="Proteomes" id="UP001193748"/>
    </source>
</evidence>
<dbReference type="GO" id="GO:0003677">
    <property type="term" value="F:DNA binding"/>
    <property type="evidence" value="ECO:0007669"/>
    <property type="project" value="UniProtKB-KW"/>
</dbReference>
<dbReference type="Pfam" id="PF01381">
    <property type="entry name" value="HTH_3"/>
    <property type="match status" value="1"/>
</dbReference>
<gene>
    <name evidence="3" type="ORF">B0H41_002410</name>
</gene>
<dbReference type="InterPro" id="IPR001387">
    <property type="entry name" value="Cro/C1-type_HTH"/>
</dbReference>
<accession>A0AAX0B0W9</accession>
<dbReference type="EMBL" id="JABSWW010000001">
    <property type="protein sequence ID" value="NRT88731.1"/>
    <property type="molecule type" value="Genomic_DNA"/>
</dbReference>
<evidence type="ECO:0000259" key="2">
    <source>
        <dbReference type="PROSITE" id="PS50943"/>
    </source>
</evidence>
<name>A0AAX0B0W9_CLOBE</name>
<keyword evidence="1" id="KW-0238">DNA-binding</keyword>
<dbReference type="SUPFAM" id="SSF47413">
    <property type="entry name" value="lambda repressor-like DNA-binding domains"/>
    <property type="match status" value="1"/>
</dbReference>
<dbReference type="PANTHER" id="PTHR46558">
    <property type="entry name" value="TRACRIPTIONAL REGULATORY PROTEIN-RELATED-RELATED"/>
    <property type="match status" value="1"/>
</dbReference>
<dbReference type="Proteomes" id="UP001193748">
    <property type="component" value="Unassembled WGS sequence"/>
</dbReference>
<dbReference type="PANTHER" id="PTHR46558:SF3">
    <property type="entry name" value="TRANSCRIPTIONAL REGULATOR"/>
    <property type="match status" value="1"/>
</dbReference>
<proteinExistence type="predicted"/>
<protein>
    <submittedName>
        <fullName evidence="3">Transcriptional regulator</fullName>
    </submittedName>
</protein>
<comment type="caution">
    <text evidence="3">The sequence shown here is derived from an EMBL/GenBank/DDBJ whole genome shotgun (WGS) entry which is preliminary data.</text>
</comment>
<dbReference type="InterPro" id="IPR010982">
    <property type="entry name" value="Lambda_DNA-bd_dom_sf"/>
</dbReference>
<reference evidence="3" key="1">
    <citation type="submission" date="2020-05" db="EMBL/GenBank/DDBJ databases">
        <authorList>
            <person name="Brown S."/>
            <person name="Huntemann M."/>
            <person name="Clum A."/>
            <person name="Spunde A."/>
            <person name="Palaniappan K."/>
            <person name="Ritter S."/>
            <person name="Mikhailova N."/>
            <person name="Chen I.-M."/>
            <person name="Stamatis D."/>
            <person name="Reddy T."/>
            <person name="O'Malley R."/>
            <person name="Daum C."/>
            <person name="Shapiro N."/>
            <person name="Ivanova N."/>
            <person name="Kyrpides N."/>
            <person name="Woyke T."/>
        </authorList>
    </citation>
    <scope>NUCLEOTIDE SEQUENCE</scope>
    <source>
        <strain evidence="3">DJ080</strain>
    </source>
</reference>
<dbReference type="RefSeq" id="WP_171788604.1">
    <property type="nucleotide sequence ID" value="NZ_JABFUF010000001.1"/>
</dbReference>
<organism evidence="3 4">
    <name type="scientific">Clostridium beijerinckii</name>
    <name type="common">Clostridium MP</name>
    <dbReference type="NCBI Taxonomy" id="1520"/>
    <lineage>
        <taxon>Bacteria</taxon>
        <taxon>Bacillati</taxon>
        <taxon>Bacillota</taxon>
        <taxon>Clostridia</taxon>
        <taxon>Eubacteriales</taxon>
        <taxon>Clostridiaceae</taxon>
        <taxon>Clostridium</taxon>
    </lineage>
</organism>
<dbReference type="CDD" id="cd00093">
    <property type="entry name" value="HTH_XRE"/>
    <property type="match status" value="1"/>
</dbReference>
<evidence type="ECO:0000256" key="1">
    <source>
        <dbReference type="ARBA" id="ARBA00023125"/>
    </source>
</evidence>
<sequence>MIYKLKGKRVESGYKASEFAKEIGISREYLRLIENGKAKNPSIEIMKKISKKLNASVAELFFQD</sequence>
<dbReference type="Gene3D" id="1.10.260.40">
    <property type="entry name" value="lambda repressor-like DNA-binding domains"/>
    <property type="match status" value="1"/>
</dbReference>
<feature type="domain" description="HTH cro/C1-type" evidence="2">
    <location>
        <begin position="5"/>
        <end position="60"/>
    </location>
</feature>
<evidence type="ECO:0000313" key="3">
    <source>
        <dbReference type="EMBL" id="NRT88731.1"/>
    </source>
</evidence>
<dbReference type="SMART" id="SM00530">
    <property type="entry name" value="HTH_XRE"/>
    <property type="match status" value="1"/>
</dbReference>